<dbReference type="GO" id="GO:0016627">
    <property type="term" value="F:oxidoreductase activity, acting on the CH-CH group of donors"/>
    <property type="evidence" value="ECO:0007669"/>
    <property type="project" value="TreeGrafter"/>
</dbReference>
<proteinExistence type="predicted"/>
<keyword evidence="1" id="KW-0560">Oxidoreductase</keyword>
<protein>
    <recommendedName>
        <fullName evidence="3">Pyridoxamine 5'-phosphate oxidase N-terminal domain-containing protein</fullName>
    </recommendedName>
</protein>
<dbReference type="InterPro" id="IPR052019">
    <property type="entry name" value="F420H2_bilvrd_red/Heme_oxyg"/>
</dbReference>
<dbReference type="AlphaFoldDB" id="A0A6C7E9U3"/>
<dbReference type="SUPFAM" id="SSF50475">
    <property type="entry name" value="FMN-binding split barrel"/>
    <property type="match status" value="1"/>
</dbReference>
<dbReference type="RefSeq" id="WP_015441236.1">
    <property type="nucleotide sequence ID" value="NC_020520.1"/>
</dbReference>
<evidence type="ECO:0000313" key="4">
    <source>
        <dbReference type="EMBL" id="BAN01989.1"/>
    </source>
</evidence>
<organism evidence="4 5">
    <name type="scientific">Ilumatobacter coccineus (strain NBRC 103263 / KCTC 29153 / YM16-304)</name>
    <dbReference type="NCBI Taxonomy" id="1313172"/>
    <lineage>
        <taxon>Bacteria</taxon>
        <taxon>Bacillati</taxon>
        <taxon>Actinomycetota</taxon>
        <taxon>Acidimicrobiia</taxon>
        <taxon>Acidimicrobiales</taxon>
        <taxon>Ilumatobacteraceae</taxon>
        <taxon>Ilumatobacter</taxon>
    </lineage>
</organism>
<keyword evidence="5" id="KW-1185">Reference proteome</keyword>
<reference evidence="4 5" key="1">
    <citation type="journal article" date="2013" name="Int. J. Syst. Evol. Microbiol.">
        <title>Ilumatobacter nonamiense sp. nov. and Ilumatobacter coccineum sp. nov., isolated from seashore sand.</title>
        <authorList>
            <person name="Matsumoto A."/>
            <person name="Kasai H."/>
            <person name="Matsuo Y."/>
            <person name="Shizuri Y."/>
            <person name="Ichikawa N."/>
            <person name="Fujita N."/>
            <person name="Omura S."/>
            <person name="Takahashi Y."/>
        </authorList>
    </citation>
    <scope>NUCLEOTIDE SEQUENCE [LARGE SCALE GENOMIC DNA]</scope>
    <source>
        <strain evidence="5">NBRC 103263 / KCTC 29153 / YM16-304</strain>
    </source>
</reference>
<dbReference type="Pfam" id="PF01243">
    <property type="entry name" value="PNPOx_N"/>
    <property type="match status" value="1"/>
</dbReference>
<dbReference type="InterPro" id="IPR012349">
    <property type="entry name" value="Split_barrel_FMN-bd"/>
</dbReference>
<gene>
    <name evidence="4" type="ORF">YM304_16750</name>
</gene>
<feature type="region of interest" description="Disordered" evidence="2">
    <location>
        <begin position="1"/>
        <end position="24"/>
    </location>
</feature>
<dbReference type="PANTHER" id="PTHR35176:SF6">
    <property type="entry name" value="HEME OXYGENASE HI_0854-RELATED"/>
    <property type="match status" value="1"/>
</dbReference>
<dbReference type="GO" id="GO:0005829">
    <property type="term" value="C:cytosol"/>
    <property type="evidence" value="ECO:0007669"/>
    <property type="project" value="TreeGrafter"/>
</dbReference>
<feature type="domain" description="Pyridoxamine 5'-phosphate oxidase N-terminal" evidence="3">
    <location>
        <begin position="42"/>
        <end position="124"/>
    </location>
</feature>
<dbReference type="KEGG" id="aym:YM304_16750"/>
<dbReference type="PANTHER" id="PTHR35176">
    <property type="entry name" value="HEME OXYGENASE HI_0854-RELATED"/>
    <property type="match status" value="1"/>
</dbReference>
<dbReference type="EMBL" id="AP012057">
    <property type="protein sequence ID" value="BAN01989.1"/>
    <property type="molecule type" value="Genomic_DNA"/>
</dbReference>
<name>A0A6C7E9U3_ILUCY</name>
<evidence type="ECO:0000259" key="3">
    <source>
        <dbReference type="Pfam" id="PF01243"/>
    </source>
</evidence>
<accession>A0A6C7E9U3</accession>
<dbReference type="Gene3D" id="2.30.110.10">
    <property type="entry name" value="Electron Transport, Fmn-binding Protein, Chain A"/>
    <property type="match status" value="1"/>
</dbReference>
<dbReference type="Proteomes" id="UP000011863">
    <property type="component" value="Chromosome"/>
</dbReference>
<sequence>MTTTNITSTTSTATRTPQAPPPDTAADAMASLLTGDGHARRIVRLIRRKSFCTLATVSPAGRPHSAGVVYVWADGALWAHTMSTSRKGRNIAANEHVGVTIPFRRLPAGPPYTIHFQATATLVEMTDPTARRLIDDGTLKLISGHGALDELDGAFIRITPVGNIHSYGPGARAIDIIRDPLHSGAGITTAEAIGEVER</sequence>
<evidence type="ECO:0000313" key="5">
    <source>
        <dbReference type="Proteomes" id="UP000011863"/>
    </source>
</evidence>
<feature type="compositionally biased region" description="Low complexity" evidence="2">
    <location>
        <begin position="1"/>
        <end position="17"/>
    </location>
</feature>
<evidence type="ECO:0000256" key="1">
    <source>
        <dbReference type="ARBA" id="ARBA00023002"/>
    </source>
</evidence>
<dbReference type="GO" id="GO:0070967">
    <property type="term" value="F:coenzyme F420 binding"/>
    <property type="evidence" value="ECO:0007669"/>
    <property type="project" value="TreeGrafter"/>
</dbReference>
<dbReference type="InterPro" id="IPR011576">
    <property type="entry name" value="Pyridox_Oxase_N"/>
</dbReference>
<evidence type="ECO:0000256" key="2">
    <source>
        <dbReference type="SAM" id="MobiDB-lite"/>
    </source>
</evidence>
<dbReference type="OrthoDB" id="3697359at2"/>